<dbReference type="AlphaFoldDB" id="A0A1T5L203"/>
<keyword evidence="5 6" id="KW-0472">Membrane</keyword>
<dbReference type="GO" id="GO:0005886">
    <property type="term" value="C:plasma membrane"/>
    <property type="evidence" value="ECO:0007669"/>
    <property type="project" value="UniProtKB-SubCell"/>
</dbReference>
<dbReference type="PANTHER" id="PTHR34820">
    <property type="entry name" value="INNER MEMBRANE PROTEIN YEBZ"/>
    <property type="match status" value="1"/>
</dbReference>
<feature type="transmembrane region" description="Helical" evidence="6">
    <location>
        <begin position="435"/>
        <end position="459"/>
    </location>
</feature>
<keyword evidence="9" id="KW-1185">Reference proteome</keyword>
<feature type="transmembrane region" description="Helical" evidence="6">
    <location>
        <begin position="133"/>
        <end position="151"/>
    </location>
</feature>
<reference evidence="8 9" key="1">
    <citation type="submission" date="2017-02" db="EMBL/GenBank/DDBJ databases">
        <authorList>
            <person name="Peterson S.W."/>
        </authorList>
    </citation>
    <scope>NUCLEOTIDE SEQUENCE [LARGE SCALE GENOMIC DNA]</scope>
    <source>
        <strain evidence="8 9">VKM Ac-2059</strain>
    </source>
</reference>
<evidence type="ECO:0000256" key="4">
    <source>
        <dbReference type="ARBA" id="ARBA00022989"/>
    </source>
</evidence>
<protein>
    <submittedName>
        <fullName evidence="8">Putative copper resistance protein D</fullName>
    </submittedName>
</protein>
<dbReference type="InterPro" id="IPR008457">
    <property type="entry name" value="Cu-R_CopD_dom"/>
</dbReference>
<dbReference type="GO" id="GO:0006825">
    <property type="term" value="P:copper ion transport"/>
    <property type="evidence" value="ECO:0007669"/>
    <property type="project" value="InterPro"/>
</dbReference>
<organism evidence="8 9">
    <name type="scientific">Okibacterium fritillariae</name>
    <dbReference type="NCBI Taxonomy" id="123320"/>
    <lineage>
        <taxon>Bacteria</taxon>
        <taxon>Bacillati</taxon>
        <taxon>Actinomycetota</taxon>
        <taxon>Actinomycetes</taxon>
        <taxon>Micrococcales</taxon>
        <taxon>Microbacteriaceae</taxon>
        <taxon>Okibacterium</taxon>
    </lineage>
</organism>
<keyword evidence="3 6" id="KW-0812">Transmembrane</keyword>
<feature type="transmembrane region" description="Helical" evidence="6">
    <location>
        <begin position="257"/>
        <end position="278"/>
    </location>
</feature>
<evidence type="ECO:0000313" key="9">
    <source>
        <dbReference type="Proteomes" id="UP000190857"/>
    </source>
</evidence>
<feature type="transmembrane region" description="Helical" evidence="6">
    <location>
        <begin position="398"/>
        <end position="415"/>
    </location>
</feature>
<evidence type="ECO:0000259" key="7">
    <source>
        <dbReference type="Pfam" id="PF05425"/>
    </source>
</evidence>
<keyword evidence="4 6" id="KW-1133">Transmembrane helix</keyword>
<dbReference type="InterPro" id="IPR019108">
    <property type="entry name" value="Caa3_assmbl_CtaG-rel"/>
</dbReference>
<evidence type="ECO:0000256" key="2">
    <source>
        <dbReference type="ARBA" id="ARBA00022475"/>
    </source>
</evidence>
<dbReference type="Pfam" id="PF09678">
    <property type="entry name" value="Caa3_CtaG"/>
    <property type="match status" value="1"/>
</dbReference>
<gene>
    <name evidence="8" type="ORF">SAMN06309945_2858</name>
</gene>
<feature type="transmembrane region" description="Helical" evidence="6">
    <location>
        <begin position="187"/>
        <end position="212"/>
    </location>
</feature>
<feature type="transmembrane region" description="Helical" evidence="6">
    <location>
        <begin position="521"/>
        <end position="539"/>
    </location>
</feature>
<feature type="transmembrane region" description="Helical" evidence="6">
    <location>
        <begin position="480"/>
        <end position="501"/>
    </location>
</feature>
<dbReference type="Proteomes" id="UP000190857">
    <property type="component" value="Unassembled WGS sequence"/>
</dbReference>
<feature type="transmembrane region" description="Helical" evidence="6">
    <location>
        <begin position="53"/>
        <end position="73"/>
    </location>
</feature>
<evidence type="ECO:0000256" key="3">
    <source>
        <dbReference type="ARBA" id="ARBA00022692"/>
    </source>
</evidence>
<evidence type="ECO:0000256" key="5">
    <source>
        <dbReference type="ARBA" id="ARBA00023136"/>
    </source>
</evidence>
<comment type="subcellular location">
    <subcellularLocation>
        <location evidence="1">Cell membrane</location>
        <topology evidence="1">Multi-pass membrane protein</topology>
    </subcellularLocation>
</comment>
<feature type="transmembrane region" description="Helical" evidence="6">
    <location>
        <begin position="369"/>
        <end position="386"/>
    </location>
</feature>
<dbReference type="PANTHER" id="PTHR34820:SF4">
    <property type="entry name" value="INNER MEMBRANE PROTEIN YEBZ"/>
    <property type="match status" value="1"/>
</dbReference>
<dbReference type="Pfam" id="PF05425">
    <property type="entry name" value="CopD"/>
    <property type="match status" value="1"/>
</dbReference>
<proteinExistence type="predicted"/>
<feature type="transmembrane region" description="Helical" evidence="6">
    <location>
        <begin position="600"/>
        <end position="622"/>
    </location>
</feature>
<evidence type="ECO:0000256" key="1">
    <source>
        <dbReference type="ARBA" id="ARBA00004651"/>
    </source>
</evidence>
<accession>A0A1T5L203</accession>
<feature type="transmembrane region" description="Helical" evidence="6">
    <location>
        <begin position="158"/>
        <end position="175"/>
    </location>
</feature>
<evidence type="ECO:0000256" key="6">
    <source>
        <dbReference type="SAM" id="Phobius"/>
    </source>
</evidence>
<feature type="transmembrane region" description="Helical" evidence="6">
    <location>
        <begin position="85"/>
        <end position="113"/>
    </location>
</feature>
<sequence>MPRLPRIAAPAALLVVAFLALIAALAYGGGATAQLLADPGALVRWGLPASKMLVNIGAAVMIGSVALALFALSPKRDEYGHALDIAAAGAGFFTVASGLTGFFTFLSVTNTALSFDDSFGAKLGLFFTQVEVGQAWLATTLIGATVTVLCFAIRGQTLMFFVGLLAVASLIPMAQQGHAAGTSGHNAAITALGLHLLFAAVWLGGLITLVFIRKDLEQGRLIAVLRRYSTLALVCFIVVAVSGYVSAELRIGSLDRLLTPYGVLVLVKVAALIVLGMFGALHRNWIIDRMAAASTTVAASITARFWWLATAELAFMGVATGVAAALARTATPVGEEVPPVQTPAQLLTDEPLPAPLTFVRLFTTWDFDLIWVLVCAFGIFFYLAGVRRLRKRGDAWPVYRSVLWVLGMLVLFYLTNGGINAYQDYLFSIHMLGHMGLTMAVPVLLVPGAPVTLAMRAIQKRSDGSRGAREWILLAVHSKFAGVIANPLVAAVLFAGSLWVFYYTPLLRWAMTDHFGHEWMIIHFLIVGFLFVQSLIGIDPVPYRLPYAFRLLLLLATMAFHAFFGLAIMSSTGLFLADWFGAMGRTWGDTPLIDQQTGGGIAWSVGEIPTVALAIVVAIQWAKSDTKEQKRVDRNADRTDDAELKEYNQRLEKMAARDSR</sequence>
<dbReference type="EMBL" id="FUZP01000003">
    <property type="protein sequence ID" value="SKC69649.1"/>
    <property type="molecule type" value="Genomic_DNA"/>
</dbReference>
<dbReference type="RefSeq" id="WP_079728850.1">
    <property type="nucleotide sequence ID" value="NZ_FUZP01000003.1"/>
</dbReference>
<feature type="transmembrane region" description="Helical" evidence="6">
    <location>
        <begin position="224"/>
        <end position="245"/>
    </location>
</feature>
<keyword evidence="2" id="KW-1003">Cell membrane</keyword>
<dbReference type="InterPro" id="IPR032694">
    <property type="entry name" value="CopC/D"/>
</dbReference>
<evidence type="ECO:0000313" key="8">
    <source>
        <dbReference type="EMBL" id="SKC69649.1"/>
    </source>
</evidence>
<feature type="transmembrane region" description="Helical" evidence="6">
    <location>
        <begin position="551"/>
        <end position="580"/>
    </location>
</feature>
<name>A0A1T5L203_9MICO</name>
<dbReference type="STRING" id="123320.SAMN06309945_2858"/>
<feature type="domain" description="Copper resistance protein D" evidence="7">
    <location>
        <begin position="223"/>
        <end position="326"/>
    </location>
</feature>